<dbReference type="CDD" id="cd00105">
    <property type="entry name" value="KH-I"/>
    <property type="match status" value="1"/>
</dbReference>
<dbReference type="GO" id="GO:0003723">
    <property type="term" value="F:RNA binding"/>
    <property type="evidence" value="ECO:0007669"/>
    <property type="project" value="UniProtKB-UniRule"/>
</dbReference>
<dbReference type="PANTHER" id="PTHR10288">
    <property type="entry name" value="KH DOMAIN CONTAINING RNA BINDING PROTEIN"/>
    <property type="match status" value="1"/>
</dbReference>
<feature type="compositionally biased region" description="Gly residues" evidence="3">
    <location>
        <begin position="104"/>
        <end position="137"/>
    </location>
</feature>
<sequence>MSGFGGRGGGGGFGGQQRRNDDYDEGSEDMFVPADDCGRIIGRGGNKIRDLQDQSGCRIKVLRDDEGNGTRRVELRGSADAMAEARGMINQILEGGDDRDNFSGGRGGGGPPRGGSRGFGGGGGGGGGGGYSSGGGEGAKEVMQIDSSFVGRVIGKGGSRVRELQDETGCRINVSRDGHGAYTDVELIGSGSAIAKARQAIDDITSQVY</sequence>
<dbReference type="InterPro" id="IPR004088">
    <property type="entry name" value="KH_dom_type_1"/>
</dbReference>
<reference evidence="5 6" key="1">
    <citation type="submission" date="2024-02" db="EMBL/GenBank/DDBJ databases">
        <title>Chromosome-scale genome assembly of the rough periwinkle Littorina saxatilis.</title>
        <authorList>
            <person name="De Jode A."/>
            <person name="Faria R."/>
            <person name="Formenti G."/>
            <person name="Sims Y."/>
            <person name="Smith T.P."/>
            <person name="Tracey A."/>
            <person name="Wood J.M.D."/>
            <person name="Zagrodzka Z.B."/>
            <person name="Johannesson K."/>
            <person name="Butlin R.K."/>
            <person name="Leder E.H."/>
        </authorList>
    </citation>
    <scope>NUCLEOTIDE SEQUENCE [LARGE SCALE GENOMIC DNA]</scope>
    <source>
        <strain evidence="5">Snail1</strain>
        <tissue evidence="5">Muscle</tissue>
    </source>
</reference>
<feature type="region of interest" description="Disordered" evidence="3">
    <location>
        <begin position="1"/>
        <end position="31"/>
    </location>
</feature>
<evidence type="ECO:0000256" key="1">
    <source>
        <dbReference type="ARBA" id="ARBA00022737"/>
    </source>
</evidence>
<comment type="caution">
    <text evidence="5">The sequence shown here is derived from an EMBL/GenBank/DDBJ whole genome shotgun (WGS) entry which is preliminary data.</text>
</comment>
<evidence type="ECO:0000313" key="6">
    <source>
        <dbReference type="Proteomes" id="UP001374579"/>
    </source>
</evidence>
<keyword evidence="2" id="KW-0694">RNA-binding</keyword>
<keyword evidence="1" id="KW-0677">Repeat</keyword>
<keyword evidence="6" id="KW-1185">Reference proteome</keyword>
<gene>
    <name evidence="5" type="ORF">V1264_023457</name>
</gene>
<dbReference type="Proteomes" id="UP001374579">
    <property type="component" value="Unassembled WGS sequence"/>
</dbReference>
<dbReference type="EMBL" id="JBAMIC010000011">
    <property type="protein sequence ID" value="KAK7100516.1"/>
    <property type="molecule type" value="Genomic_DNA"/>
</dbReference>
<feature type="region of interest" description="Disordered" evidence="3">
    <location>
        <begin position="94"/>
        <end position="139"/>
    </location>
</feature>
<protein>
    <recommendedName>
        <fullName evidence="4">K Homology domain-containing protein</fullName>
    </recommendedName>
</protein>
<dbReference type="SMART" id="SM00322">
    <property type="entry name" value="KH"/>
    <property type="match status" value="2"/>
</dbReference>
<feature type="domain" description="K Homology" evidence="4">
    <location>
        <begin position="24"/>
        <end position="94"/>
    </location>
</feature>
<evidence type="ECO:0000259" key="4">
    <source>
        <dbReference type="SMART" id="SM00322"/>
    </source>
</evidence>
<proteinExistence type="predicted"/>
<dbReference type="PROSITE" id="PS50084">
    <property type="entry name" value="KH_TYPE_1"/>
    <property type="match status" value="2"/>
</dbReference>
<evidence type="ECO:0000256" key="3">
    <source>
        <dbReference type="SAM" id="MobiDB-lite"/>
    </source>
</evidence>
<dbReference type="InterPro" id="IPR036612">
    <property type="entry name" value="KH_dom_type_1_sf"/>
</dbReference>
<evidence type="ECO:0000313" key="5">
    <source>
        <dbReference type="EMBL" id="KAK7100516.1"/>
    </source>
</evidence>
<feature type="compositionally biased region" description="Gly residues" evidence="3">
    <location>
        <begin position="1"/>
        <end position="15"/>
    </location>
</feature>
<name>A0AAN9G9Q7_9CAEN</name>
<dbReference type="SUPFAM" id="SSF54791">
    <property type="entry name" value="Eukaryotic type KH-domain (KH-domain type I)"/>
    <property type="match status" value="2"/>
</dbReference>
<evidence type="ECO:0000256" key="2">
    <source>
        <dbReference type="PROSITE-ProRule" id="PRU00117"/>
    </source>
</evidence>
<dbReference type="Gene3D" id="3.30.1370.10">
    <property type="entry name" value="K Homology domain, type 1"/>
    <property type="match status" value="2"/>
</dbReference>
<dbReference type="InterPro" id="IPR004087">
    <property type="entry name" value="KH_dom"/>
</dbReference>
<accession>A0AAN9G9Q7</accession>
<organism evidence="5 6">
    <name type="scientific">Littorina saxatilis</name>
    <dbReference type="NCBI Taxonomy" id="31220"/>
    <lineage>
        <taxon>Eukaryota</taxon>
        <taxon>Metazoa</taxon>
        <taxon>Spiralia</taxon>
        <taxon>Lophotrochozoa</taxon>
        <taxon>Mollusca</taxon>
        <taxon>Gastropoda</taxon>
        <taxon>Caenogastropoda</taxon>
        <taxon>Littorinimorpha</taxon>
        <taxon>Littorinoidea</taxon>
        <taxon>Littorinidae</taxon>
        <taxon>Littorina</taxon>
    </lineage>
</organism>
<dbReference type="Pfam" id="PF00013">
    <property type="entry name" value="KH_1"/>
    <property type="match status" value="2"/>
</dbReference>
<feature type="domain" description="K Homology" evidence="4">
    <location>
        <begin position="137"/>
        <end position="206"/>
    </location>
</feature>
<dbReference type="AlphaFoldDB" id="A0AAN9G9Q7"/>